<name>A0AAJ0FE63_9PEZI</name>
<dbReference type="AlphaFoldDB" id="A0AAJ0FE63"/>
<dbReference type="InterPro" id="IPR013766">
    <property type="entry name" value="Thioredoxin_domain"/>
</dbReference>
<evidence type="ECO:0000259" key="1">
    <source>
        <dbReference type="PROSITE" id="PS51352"/>
    </source>
</evidence>
<evidence type="ECO:0000313" key="2">
    <source>
        <dbReference type="EMBL" id="KAK1758399.1"/>
    </source>
</evidence>
<dbReference type="Pfam" id="PF00085">
    <property type="entry name" value="Thioredoxin"/>
    <property type="match status" value="1"/>
</dbReference>
<dbReference type="CDD" id="cd02947">
    <property type="entry name" value="TRX_family"/>
    <property type="match status" value="1"/>
</dbReference>
<dbReference type="PROSITE" id="PS51352">
    <property type="entry name" value="THIOREDOXIN_2"/>
    <property type="match status" value="1"/>
</dbReference>
<proteinExistence type="predicted"/>
<organism evidence="2 3">
    <name type="scientific">Echria macrotheca</name>
    <dbReference type="NCBI Taxonomy" id="438768"/>
    <lineage>
        <taxon>Eukaryota</taxon>
        <taxon>Fungi</taxon>
        <taxon>Dikarya</taxon>
        <taxon>Ascomycota</taxon>
        <taxon>Pezizomycotina</taxon>
        <taxon>Sordariomycetes</taxon>
        <taxon>Sordariomycetidae</taxon>
        <taxon>Sordariales</taxon>
        <taxon>Schizotheciaceae</taxon>
        <taxon>Echria</taxon>
    </lineage>
</organism>
<reference evidence="2" key="1">
    <citation type="submission" date="2023-06" db="EMBL/GenBank/DDBJ databases">
        <title>Genome-scale phylogeny and comparative genomics of the fungal order Sordariales.</title>
        <authorList>
            <consortium name="Lawrence Berkeley National Laboratory"/>
            <person name="Hensen N."/>
            <person name="Bonometti L."/>
            <person name="Westerberg I."/>
            <person name="Brannstrom I.O."/>
            <person name="Guillou S."/>
            <person name="Cros-Aarteil S."/>
            <person name="Calhoun S."/>
            <person name="Haridas S."/>
            <person name="Kuo A."/>
            <person name="Mondo S."/>
            <person name="Pangilinan J."/>
            <person name="Riley R."/>
            <person name="Labutti K."/>
            <person name="Andreopoulos B."/>
            <person name="Lipzen A."/>
            <person name="Chen C."/>
            <person name="Yanf M."/>
            <person name="Daum C."/>
            <person name="Ng V."/>
            <person name="Clum A."/>
            <person name="Steindorff A."/>
            <person name="Ohm R."/>
            <person name="Martin F."/>
            <person name="Silar P."/>
            <person name="Natvig D."/>
            <person name="Lalanne C."/>
            <person name="Gautier V."/>
            <person name="Ament-Velasquez S.L."/>
            <person name="Kruys A."/>
            <person name="Hutchinson M.I."/>
            <person name="Powell A.J."/>
            <person name="Barry K."/>
            <person name="Miller A.N."/>
            <person name="Grigoriev I.V."/>
            <person name="Debuchy R."/>
            <person name="Gladieux P."/>
            <person name="Thoren M.H."/>
            <person name="Johannesson H."/>
        </authorList>
    </citation>
    <scope>NUCLEOTIDE SEQUENCE</scope>
    <source>
        <strain evidence="2">PSN4</strain>
    </source>
</reference>
<keyword evidence="3" id="KW-1185">Reference proteome</keyword>
<dbReference type="InterPro" id="IPR036249">
    <property type="entry name" value="Thioredoxin-like_sf"/>
</dbReference>
<feature type="domain" description="Thioredoxin" evidence="1">
    <location>
        <begin position="36"/>
        <end position="180"/>
    </location>
</feature>
<dbReference type="Proteomes" id="UP001239445">
    <property type="component" value="Unassembled WGS sequence"/>
</dbReference>
<evidence type="ECO:0000313" key="3">
    <source>
        <dbReference type="Proteomes" id="UP001239445"/>
    </source>
</evidence>
<dbReference type="EMBL" id="MU839829">
    <property type="protein sequence ID" value="KAK1758399.1"/>
    <property type="molecule type" value="Genomic_DNA"/>
</dbReference>
<sequence length="206" mass="22426">MNPLIEAPVHGALKLTMRALSTKPLGRVCSRPAACFPPRRPSPRVFSTSSPRVAKNQIFAPVRNLDQFHTYQLLSASSRTPLLTLWTTSWCPTCRVVKPLLTDLVESGVGESEGGVCMVEVEYDAPDVMEAGLGLTYMINSIPTLLSFDAQEAQTETKITDGRTLSDRAFLEQWIRTEAKRHGGRGGGTQGGNPFSVFGALFGKSK</sequence>
<protein>
    <recommendedName>
        <fullName evidence="1">Thioredoxin domain-containing protein</fullName>
    </recommendedName>
</protein>
<accession>A0AAJ0FE63</accession>
<dbReference type="SUPFAM" id="SSF52833">
    <property type="entry name" value="Thioredoxin-like"/>
    <property type="match status" value="1"/>
</dbReference>
<dbReference type="Gene3D" id="3.40.30.10">
    <property type="entry name" value="Glutaredoxin"/>
    <property type="match status" value="1"/>
</dbReference>
<gene>
    <name evidence="2" type="ORF">QBC47DRAFT_374550</name>
</gene>
<comment type="caution">
    <text evidence="2">The sequence shown here is derived from an EMBL/GenBank/DDBJ whole genome shotgun (WGS) entry which is preliminary data.</text>
</comment>